<gene>
    <name evidence="2" type="ORF">IAB44_04340</name>
</gene>
<dbReference type="Proteomes" id="UP000823935">
    <property type="component" value="Unassembled WGS sequence"/>
</dbReference>
<dbReference type="SUPFAM" id="SSF51556">
    <property type="entry name" value="Metallo-dependent hydrolases"/>
    <property type="match status" value="1"/>
</dbReference>
<dbReference type="AlphaFoldDB" id="A0A9D1JJ99"/>
<dbReference type="PANTHER" id="PTHR43383">
    <property type="entry name" value="NODULIN 6"/>
    <property type="match status" value="1"/>
</dbReference>
<protein>
    <submittedName>
        <fullName evidence="2">Amidohydrolase family protein</fullName>
    </submittedName>
</protein>
<sequence length="389" mass="44776">MNQKGMDINMKIDISGIPLIDNHGHPFPAGRQSSYERNFALSTIPQETCHVHSTLFFQMCNRRLRRTLGLSENCSLEELLKTREEMLKSDRKGYIDFLWKDVNYTGMVADIGCPVSKELLTKEELDEFDCEMTGFFLRKVNRIEWVAEDVVEEGDYSFEDFTRLYVEGLKEKIRREQLVGLKSIIAYKTGLQIHVLSEEKFRQGYYLYLSDRGSRKYEKIFRDYCFCKACEVCEELGIPIQVHTAIGDSPMLDLQKCNPIFLYEVINAYPNTVFVLLHAGYPYCEELGMMLQQYGNVYGDASALVPYASIAGASKLKALMEMAPMTKLLFGTDAGGIPEQFWYAAFLFRSFFTDALQELVDKDFISGSFAMETAENVMYKNTVKLYKKR</sequence>
<organism evidence="2 3">
    <name type="scientific">Candidatus Limivivens intestinipullorum</name>
    <dbReference type="NCBI Taxonomy" id="2840858"/>
    <lineage>
        <taxon>Bacteria</taxon>
        <taxon>Bacillati</taxon>
        <taxon>Bacillota</taxon>
        <taxon>Clostridia</taxon>
        <taxon>Lachnospirales</taxon>
        <taxon>Lachnospiraceae</taxon>
        <taxon>Lachnospiraceae incertae sedis</taxon>
        <taxon>Candidatus Limivivens</taxon>
    </lineage>
</organism>
<evidence type="ECO:0000313" key="3">
    <source>
        <dbReference type="Proteomes" id="UP000823935"/>
    </source>
</evidence>
<evidence type="ECO:0000259" key="1">
    <source>
        <dbReference type="Pfam" id="PF04909"/>
    </source>
</evidence>
<proteinExistence type="predicted"/>
<dbReference type="PANTHER" id="PTHR43383:SF2">
    <property type="entry name" value="AMIDOHYDROLASE 2 FAMILY PROTEIN"/>
    <property type="match status" value="1"/>
</dbReference>
<comment type="caution">
    <text evidence="2">The sequence shown here is derived from an EMBL/GenBank/DDBJ whole genome shotgun (WGS) entry which is preliminary data.</text>
</comment>
<dbReference type="InterPro" id="IPR006680">
    <property type="entry name" value="Amidohydro-rel"/>
</dbReference>
<evidence type="ECO:0000313" key="2">
    <source>
        <dbReference type="EMBL" id="HIS30767.1"/>
    </source>
</evidence>
<dbReference type="Gene3D" id="3.20.20.140">
    <property type="entry name" value="Metal-dependent hydrolases"/>
    <property type="match status" value="1"/>
</dbReference>
<reference evidence="2" key="1">
    <citation type="submission" date="2020-10" db="EMBL/GenBank/DDBJ databases">
        <authorList>
            <person name="Gilroy R."/>
        </authorList>
    </citation>
    <scope>NUCLEOTIDE SEQUENCE</scope>
    <source>
        <strain evidence="2">CHK190-19873</strain>
    </source>
</reference>
<accession>A0A9D1JJ99</accession>
<dbReference type="EMBL" id="DVIQ01000023">
    <property type="protein sequence ID" value="HIS30767.1"/>
    <property type="molecule type" value="Genomic_DNA"/>
</dbReference>
<dbReference type="InterPro" id="IPR032466">
    <property type="entry name" value="Metal_Hydrolase"/>
</dbReference>
<dbReference type="Pfam" id="PF04909">
    <property type="entry name" value="Amidohydro_2"/>
    <property type="match status" value="1"/>
</dbReference>
<feature type="domain" description="Amidohydrolase-related" evidence="1">
    <location>
        <begin position="206"/>
        <end position="387"/>
    </location>
</feature>
<dbReference type="GO" id="GO:0016787">
    <property type="term" value="F:hydrolase activity"/>
    <property type="evidence" value="ECO:0007669"/>
    <property type="project" value="InterPro"/>
</dbReference>
<reference evidence="2" key="2">
    <citation type="journal article" date="2021" name="PeerJ">
        <title>Extensive microbial diversity within the chicken gut microbiome revealed by metagenomics and culture.</title>
        <authorList>
            <person name="Gilroy R."/>
            <person name="Ravi A."/>
            <person name="Getino M."/>
            <person name="Pursley I."/>
            <person name="Horton D.L."/>
            <person name="Alikhan N.F."/>
            <person name="Baker D."/>
            <person name="Gharbi K."/>
            <person name="Hall N."/>
            <person name="Watson M."/>
            <person name="Adriaenssens E.M."/>
            <person name="Foster-Nyarko E."/>
            <person name="Jarju S."/>
            <person name="Secka A."/>
            <person name="Antonio M."/>
            <person name="Oren A."/>
            <person name="Chaudhuri R.R."/>
            <person name="La Ragione R."/>
            <person name="Hildebrand F."/>
            <person name="Pallen M.J."/>
        </authorList>
    </citation>
    <scope>NUCLEOTIDE SEQUENCE</scope>
    <source>
        <strain evidence="2">CHK190-19873</strain>
    </source>
</reference>
<name>A0A9D1JJ99_9FIRM</name>